<gene>
    <name evidence="1" type="ORF">AVEN_207042_1</name>
</gene>
<keyword evidence="2" id="KW-1185">Reference proteome</keyword>
<name>A0A4Y2JZA9_ARAVE</name>
<reference evidence="1 2" key="1">
    <citation type="journal article" date="2019" name="Sci. Rep.">
        <title>Orb-weaving spider Araneus ventricosus genome elucidates the spidroin gene catalogue.</title>
        <authorList>
            <person name="Kono N."/>
            <person name="Nakamura H."/>
            <person name="Ohtoshi R."/>
            <person name="Moran D.A.P."/>
            <person name="Shinohara A."/>
            <person name="Yoshida Y."/>
            <person name="Fujiwara M."/>
            <person name="Mori M."/>
            <person name="Tomita M."/>
            <person name="Arakawa K."/>
        </authorList>
    </citation>
    <scope>NUCLEOTIDE SEQUENCE [LARGE SCALE GENOMIC DNA]</scope>
</reference>
<dbReference type="EMBL" id="BGPR01004071">
    <property type="protein sequence ID" value="GBM95581.1"/>
    <property type="molecule type" value="Genomic_DNA"/>
</dbReference>
<evidence type="ECO:0000313" key="2">
    <source>
        <dbReference type="Proteomes" id="UP000499080"/>
    </source>
</evidence>
<protein>
    <recommendedName>
        <fullName evidence="3">HAT C-terminal dimerisation domain-containing protein</fullName>
    </recommendedName>
</protein>
<proteinExistence type="predicted"/>
<accession>A0A4Y2JZA9</accession>
<evidence type="ECO:0000313" key="1">
    <source>
        <dbReference type="EMBL" id="GBM95581.1"/>
    </source>
</evidence>
<dbReference type="Proteomes" id="UP000499080">
    <property type="component" value="Unassembled WGS sequence"/>
</dbReference>
<dbReference type="OrthoDB" id="6157256at2759"/>
<evidence type="ECO:0008006" key="3">
    <source>
        <dbReference type="Google" id="ProtNLM"/>
    </source>
</evidence>
<dbReference type="AlphaFoldDB" id="A0A4Y2JZA9"/>
<sequence length="120" mass="13927">MALTFLTCFHGPKVETSFSIMNNIITSGTSRLNITTLNALQTVMYHLLAEEKYFVDYFYKSDFLQELADMKSSSKSYEKEKSEKKKVMVTKLKNIKDLKEKILPEEKAKKCVLMLLLSRE</sequence>
<comment type="caution">
    <text evidence="1">The sequence shown here is derived from an EMBL/GenBank/DDBJ whole genome shotgun (WGS) entry which is preliminary data.</text>
</comment>
<organism evidence="1 2">
    <name type="scientific">Araneus ventricosus</name>
    <name type="common">Orbweaver spider</name>
    <name type="synonym">Epeira ventricosa</name>
    <dbReference type="NCBI Taxonomy" id="182803"/>
    <lineage>
        <taxon>Eukaryota</taxon>
        <taxon>Metazoa</taxon>
        <taxon>Ecdysozoa</taxon>
        <taxon>Arthropoda</taxon>
        <taxon>Chelicerata</taxon>
        <taxon>Arachnida</taxon>
        <taxon>Araneae</taxon>
        <taxon>Araneomorphae</taxon>
        <taxon>Entelegynae</taxon>
        <taxon>Araneoidea</taxon>
        <taxon>Araneidae</taxon>
        <taxon>Araneus</taxon>
    </lineage>
</organism>